<keyword evidence="6" id="KW-1185">Reference proteome</keyword>
<dbReference type="PaxDb" id="3880-AES85191"/>
<dbReference type="EnsemblPlants" id="KEH39385">
    <property type="protein sequence ID" value="KEH39385"/>
    <property type="gene ID" value="MTR_2g095400"/>
</dbReference>
<feature type="coiled-coil region" evidence="1">
    <location>
        <begin position="390"/>
        <end position="475"/>
    </location>
</feature>
<evidence type="ECO:0000313" key="5">
    <source>
        <dbReference type="EnsemblPlants" id="KEH39385"/>
    </source>
</evidence>
<reference evidence="4 6" key="1">
    <citation type="journal article" date="2011" name="Nature">
        <title>The Medicago genome provides insight into the evolution of rhizobial symbioses.</title>
        <authorList>
            <person name="Young N.D."/>
            <person name="Debelle F."/>
            <person name="Oldroyd G.E."/>
            <person name="Geurts R."/>
            <person name="Cannon S.B."/>
            <person name="Udvardi M.K."/>
            <person name="Benedito V.A."/>
            <person name="Mayer K.F."/>
            <person name="Gouzy J."/>
            <person name="Schoof H."/>
            <person name="Van de Peer Y."/>
            <person name="Proost S."/>
            <person name="Cook D.R."/>
            <person name="Meyers B.C."/>
            <person name="Spannagl M."/>
            <person name="Cheung F."/>
            <person name="De Mita S."/>
            <person name="Krishnakumar V."/>
            <person name="Gundlach H."/>
            <person name="Zhou S."/>
            <person name="Mudge J."/>
            <person name="Bharti A.K."/>
            <person name="Murray J.D."/>
            <person name="Naoumkina M.A."/>
            <person name="Rosen B."/>
            <person name="Silverstein K.A."/>
            <person name="Tang H."/>
            <person name="Rombauts S."/>
            <person name="Zhao P.X."/>
            <person name="Zhou P."/>
            <person name="Barbe V."/>
            <person name="Bardou P."/>
            <person name="Bechner M."/>
            <person name="Bellec A."/>
            <person name="Berger A."/>
            <person name="Berges H."/>
            <person name="Bidwell S."/>
            <person name="Bisseling T."/>
            <person name="Choisne N."/>
            <person name="Couloux A."/>
            <person name="Denny R."/>
            <person name="Deshpande S."/>
            <person name="Dai X."/>
            <person name="Doyle J.J."/>
            <person name="Dudez A.M."/>
            <person name="Farmer A.D."/>
            <person name="Fouteau S."/>
            <person name="Franken C."/>
            <person name="Gibelin C."/>
            <person name="Gish J."/>
            <person name="Goldstein S."/>
            <person name="Gonzalez A.J."/>
            <person name="Green P.J."/>
            <person name="Hallab A."/>
            <person name="Hartog M."/>
            <person name="Hua A."/>
            <person name="Humphray S.J."/>
            <person name="Jeong D.H."/>
            <person name="Jing Y."/>
            <person name="Jocker A."/>
            <person name="Kenton S.M."/>
            <person name="Kim D.J."/>
            <person name="Klee K."/>
            <person name="Lai H."/>
            <person name="Lang C."/>
            <person name="Lin S."/>
            <person name="Macmil S.L."/>
            <person name="Magdelenat G."/>
            <person name="Matthews L."/>
            <person name="McCorrison J."/>
            <person name="Monaghan E.L."/>
            <person name="Mun J.H."/>
            <person name="Najar F.Z."/>
            <person name="Nicholson C."/>
            <person name="Noirot C."/>
            <person name="O'Bleness M."/>
            <person name="Paule C.R."/>
            <person name="Poulain J."/>
            <person name="Prion F."/>
            <person name="Qin B."/>
            <person name="Qu C."/>
            <person name="Retzel E.F."/>
            <person name="Riddle C."/>
            <person name="Sallet E."/>
            <person name="Samain S."/>
            <person name="Samson N."/>
            <person name="Sanders I."/>
            <person name="Saurat O."/>
            <person name="Scarpelli C."/>
            <person name="Schiex T."/>
            <person name="Segurens B."/>
            <person name="Severin A.J."/>
            <person name="Sherrier D.J."/>
            <person name="Shi R."/>
            <person name="Sims S."/>
            <person name="Singer S.R."/>
            <person name="Sinharoy S."/>
            <person name="Sterck L."/>
            <person name="Viollet A."/>
            <person name="Wang B.B."/>
            <person name="Wang K."/>
            <person name="Wang M."/>
            <person name="Wang X."/>
            <person name="Warfsmann J."/>
            <person name="Weissenbach J."/>
            <person name="White D.D."/>
            <person name="White J.D."/>
            <person name="Wiley G.B."/>
            <person name="Wincker P."/>
            <person name="Xing Y."/>
            <person name="Yang L."/>
            <person name="Yao Z."/>
            <person name="Ying F."/>
            <person name="Zhai J."/>
            <person name="Zhou L."/>
            <person name="Zuber A."/>
            <person name="Denarie J."/>
            <person name="Dixon R.A."/>
            <person name="May G.D."/>
            <person name="Schwartz D.C."/>
            <person name="Rogers J."/>
            <person name="Quetier F."/>
            <person name="Town C.D."/>
            <person name="Roe B.A."/>
        </authorList>
    </citation>
    <scope>NUCLEOTIDE SEQUENCE [LARGE SCALE GENOMIC DNA]</scope>
    <source>
        <strain evidence="4">A17</strain>
        <strain evidence="5 6">cv. Jemalong A17</strain>
    </source>
</reference>
<reference evidence="4 6" key="2">
    <citation type="journal article" date="2014" name="BMC Genomics">
        <title>An improved genome release (version Mt4.0) for the model legume Medicago truncatula.</title>
        <authorList>
            <person name="Tang H."/>
            <person name="Krishnakumar V."/>
            <person name="Bidwell S."/>
            <person name="Rosen B."/>
            <person name="Chan A."/>
            <person name="Zhou S."/>
            <person name="Gentzbittel L."/>
            <person name="Childs K.L."/>
            <person name="Yandell M."/>
            <person name="Gundlach H."/>
            <person name="Mayer K.F."/>
            <person name="Schwartz D.C."/>
            <person name="Town C.D."/>
        </authorList>
    </citation>
    <scope>GENOME REANNOTATION</scope>
    <source>
        <strain evidence="4">A17</strain>
        <strain evidence="5 6">cv. Jemalong A17</strain>
    </source>
</reference>
<keyword evidence="1" id="KW-0175">Coiled coil</keyword>
<dbReference type="InterPro" id="IPR045177">
    <property type="entry name" value="FDM1-5/IDN2"/>
</dbReference>
<reference evidence="5" key="3">
    <citation type="submission" date="2015-04" db="UniProtKB">
        <authorList>
            <consortium name="EnsemblPlants"/>
        </authorList>
    </citation>
    <scope>IDENTIFICATION</scope>
    <source>
        <strain evidence="5">cv. Jemalong A17</strain>
    </source>
</reference>
<dbReference type="EMBL" id="CM001218">
    <property type="protein sequence ID" value="KEH39385.1"/>
    <property type="molecule type" value="Genomic_DNA"/>
</dbReference>
<evidence type="ECO:0000259" key="3">
    <source>
        <dbReference type="Pfam" id="PF03469"/>
    </source>
</evidence>
<feature type="domain" description="XS" evidence="2">
    <location>
        <begin position="119"/>
        <end position="233"/>
    </location>
</feature>
<feature type="domain" description="Factor of DNA methylation 1-5/IDN2" evidence="3">
    <location>
        <begin position="505"/>
        <end position="634"/>
    </location>
</feature>
<dbReference type="Proteomes" id="UP000002051">
    <property type="component" value="Chromosome 2"/>
</dbReference>
<dbReference type="Pfam" id="PF03469">
    <property type="entry name" value="XH"/>
    <property type="match status" value="1"/>
</dbReference>
<evidence type="ECO:0000259" key="2">
    <source>
        <dbReference type="Pfam" id="PF03468"/>
    </source>
</evidence>
<protein>
    <submittedName>
        <fullName evidence="4">XH/XS domain protein, putative</fullName>
    </submittedName>
</protein>
<dbReference type="STRING" id="3880.A0A072VMP6"/>
<dbReference type="GO" id="GO:0080188">
    <property type="term" value="P:gene silencing by siRNA-directed DNA methylation"/>
    <property type="evidence" value="ECO:0007669"/>
    <property type="project" value="InterPro"/>
</dbReference>
<dbReference type="PANTHER" id="PTHR21596:SF23">
    <property type="entry name" value="FACTOR OF DNA METHYLATION 4"/>
    <property type="match status" value="1"/>
</dbReference>
<dbReference type="InterPro" id="IPR005379">
    <property type="entry name" value="FDM1-5/IDN2_XH"/>
</dbReference>
<dbReference type="AlphaFoldDB" id="A0A072VMP6"/>
<evidence type="ECO:0000313" key="6">
    <source>
        <dbReference type="Proteomes" id="UP000002051"/>
    </source>
</evidence>
<dbReference type="Pfam" id="PF03468">
    <property type="entry name" value="XS"/>
    <property type="match status" value="1"/>
</dbReference>
<evidence type="ECO:0000256" key="1">
    <source>
        <dbReference type="SAM" id="Coils"/>
    </source>
</evidence>
<dbReference type="Gene3D" id="3.30.70.2890">
    <property type="entry name" value="XS domain"/>
    <property type="match status" value="1"/>
</dbReference>
<name>A0A072VMP6_MEDTR</name>
<dbReference type="eggNOG" id="ENOG502QWMB">
    <property type="taxonomic scope" value="Eukaryota"/>
</dbReference>
<dbReference type="HOGENOM" id="CLU_021775_1_1_1"/>
<dbReference type="InterPro" id="IPR038588">
    <property type="entry name" value="XS_domain_sf"/>
</dbReference>
<evidence type="ECO:0000313" key="4">
    <source>
        <dbReference type="EMBL" id="KEH39385.1"/>
    </source>
</evidence>
<sequence length="637" mass="74918">MYRKSEQTHESDLEYYKRRYYKDLKDDYYKDKLIISDSTYRCPFCYNKDYYSLTLEMYIESYGDVKVGKDKSPAVSIANDKSHDVSIASDKSVNLSIANEKSLVMNVAKGQLDSVNFDDELFVWPWMVILKNIVTDFNPKSRKYYGKNHKQIKEELIMKGFHPMKVTAPWNHQGQTPFAIVEFGREWDGFHNAMMLERGFQAEHCGKRDYLGLWEQERGDRLFGWMARRDDYNVKDIVGKHLQEKGDLKTVSGKEAEDNRKAKKLVSGLENTLKRKTEELEQTASKYDEANVSLRKAMEQKEMMLEHFNKEISKMRQVECEYQEKVSKDHEKSRLELEARRNELMSREKDLQKRQADNHNERTKLYFEKKHNEMAITEQQKADEKMMYLAEEHKKEKEKLHKKIHDLERGLDAKQALELEIEQLKGAFQVMNHIGETDPDEKKKLEAIRMELQEKEEELENVEDLQQTLVVQERKTNDELQDARKKLISWIGCPKNTAQVIISVKRMGEVDIKPFLEAAKRKISDEMNEKAATKRKLSEAGKMKAIEWCSKWDDCVKDPSWHPFKVVTDKEGNSKEILDGEDEKLKSLKDELGIRCMIGRYPVPELWNFKEGRKASLKEGVSHLVKIWKSNKGKKTY</sequence>
<accession>A0A072VMP6</accession>
<organism evidence="4 6">
    <name type="scientific">Medicago truncatula</name>
    <name type="common">Barrel medic</name>
    <name type="synonym">Medicago tribuloides</name>
    <dbReference type="NCBI Taxonomy" id="3880"/>
    <lineage>
        <taxon>Eukaryota</taxon>
        <taxon>Viridiplantae</taxon>
        <taxon>Streptophyta</taxon>
        <taxon>Embryophyta</taxon>
        <taxon>Tracheophyta</taxon>
        <taxon>Spermatophyta</taxon>
        <taxon>Magnoliopsida</taxon>
        <taxon>eudicotyledons</taxon>
        <taxon>Gunneridae</taxon>
        <taxon>Pentapetalae</taxon>
        <taxon>rosids</taxon>
        <taxon>fabids</taxon>
        <taxon>Fabales</taxon>
        <taxon>Fabaceae</taxon>
        <taxon>Papilionoideae</taxon>
        <taxon>50 kb inversion clade</taxon>
        <taxon>NPAAA clade</taxon>
        <taxon>Hologalegina</taxon>
        <taxon>IRL clade</taxon>
        <taxon>Trifolieae</taxon>
        <taxon>Medicago</taxon>
    </lineage>
</organism>
<dbReference type="PANTHER" id="PTHR21596">
    <property type="entry name" value="RIBONUCLEASE P SUBUNIT P38"/>
    <property type="match status" value="1"/>
</dbReference>
<dbReference type="InterPro" id="IPR005380">
    <property type="entry name" value="XS_domain"/>
</dbReference>
<feature type="coiled-coil region" evidence="1">
    <location>
        <begin position="259"/>
        <end position="362"/>
    </location>
</feature>
<proteinExistence type="predicted"/>
<gene>
    <name evidence="4" type="ordered locus">MTR_2g095400</name>
</gene>